<proteinExistence type="predicted"/>
<dbReference type="Proteomes" id="UP000289238">
    <property type="component" value="Unassembled WGS sequence"/>
</dbReference>
<dbReference type="InterPro" id="IPR032272">
    <property type="entry name" value="DUF4834"/>
</dbReference>
<evidence type="ECO:0000313" key="2">
    <source>
        <dbReference type="EMBL" id="RXG23572.1"/>
    </source>
</evidence>
<feature type="transmembrane region" description="Helical" evidence="1">
    <location>
        <begin position="6"/>
        <end position="25"/>
    </location>
</feature>
<gene>
    <name evidence="2" type="ORF">DSM00_1187</name>
</gene>
<dbReference type="AlphaFoldDB" id="A0A4V1KR39"/>
<dbReference type="Pfam" id="PF16118">
    <property type="entry name" value="DUF4834"/>
    <property type="match status" value="1"/>
</dbReference>
<organism evidence="2 3">
    <name type="scientific">Leeuwenhoekiella aequorea</name>
    <dbReference type="NCBI Taxonomy" id="283736"/>
    <lineage>
        <taxon>Bacteria</taxon>
        <taxon>Pseudomonadati</taxon>
        <taxon>Bacteroidota</taxon>
        <taxon>Flavobacteriia</taxon>
        <taxon>Flavobacteriales</taxon>
        <taxon>Flavobacteriaceae</taxon>
        <taxon>Leeuwenhoekiella</taxon>
    </lineage>
</organism>
<protein>
    <recommendedName>
        <fullName evidence="4">DUF4834 domain-containing protein</fullName>
    </recommendedName>
</protein>
<sequence length="86" mass="9987">MKLIQTILIILLIFFGLRILFRLAAPYLMRYIAKKAGERFQNMAGGFNNQNAQKKPEGEVVIENVPHKERSSNKKVGEYIDYEEIE</sequence>
<evidence type="ECO:0008006" key="4">
    <source>
        <dbReference type="Google" id="ProtNLM"/>
    </source>
</evidence>
<dbReference type="EMBL" id="QOVM01000002">
    <property type="protein sequence ID" value="RXG23572.1"/>
    <property type="molecule type" value="Genomic_DNA"/>
</dbReference>
<accession>A0A4V1KR39</accession>
<evidence type="ECO:0000256" key="1">
    <source>
        <dbReference type="SAM" id="Phobius"/>
    </source>
</evidence>
<name>A0A4V1KR39_9FLAO</name>
<dbReference type="OrthoDB" id="1123055at2"/>
<keyword evidence="1" id="KW-0812">Transmembrane</keyword>
<evidence type="ECO:0000313" key="3">
    <source>
        <dbReference type="Proteomes" id="UP000289238"/>
    </source>
</evidence>
<reference evidence="2 3" key="1">
    <citation type="submission" date="2018-07" db="EMBL/GenBank/DDBJ databases">
        <title>Leeuwenhoekiella genomics.</title>
        <authorList>
            <person name="Tahon G."/>
            <person name="Willems A."/>
        </authorList>
    </citation>
    <scope>NUCLEOTIDE SEQUENCE [LARGE SCALE GENOMIC DNA]</scope>
    <source>
        <strain evidence="2 3">LMG 22550</strain>
    </source>
</reference>
<keyword evidence="1" id="KW-0472">Membrane</keyword>
<comment type="caution">
    <text evidence="2">The sequence shown here is derived from an EMBL/GenBank/DDBJ whole genome shotgun (WGS) entry which is preliminary data.</text>
</comment>
<keyword evidence="1" id="KW-1133">Transmembrane helix</keyword>
<keyword evidence="3" id="KW-1185">Reference proteome</keyword>
<dbReference type="RefSeq" id="WP_128757089.1">
    <property type="nucleotide sequence ID" value="NZ_QOVM01000002.1"/>
</dbReference>